<name>A0A1Y5F6G2_9BACT</name>
<evidence type="ECO:0000313" key="2">
    <source>
        <dbReference type="EMBL" id="OUR92840.1"/>
    </source>
</evidence>
<dbReference type="Gene3D" id="2.160.20.80">
    <property type="entry name" value="E3 ubiquitin-protein ligase SopA"/>
    <property type="match status" value="1"/>
</dbReference>
<sequence>MSLNLLLKFIFNLCLMANVTVSQSVGTRIESIDTDVKERNYSFSVIKKFVPKKDFREINFHKSHIVYFLFENIDIENTDFSFAKLNGGKIKNVNIANSNFIYTDLRRVQFRDVIFTDCNLSFSDLRGTEFMYSHVGNTIFDGALFNNSTILPFSRAEAMKRGMIFSNDRGER</sequence>
<comment type="caution">
    <text evidence="2">The sequence shown here is derived from an EMBL/GenBank/DDBJ whole genome shotgun (WGS) entry which is preliminary data.</text>
</comment>
<organism evidence="2 3">
    <name type="scientific">Halobacteriovorax marinus</name>
    <dbReference type="NCBI Taxonomy" id="97084"/>
    <lineage>
        <taxon>Bacteria</taxon>
        <taxon>Pseudomonadati</taxon>
        <taxon>Bdellovibrionota</taxon>
        <taxon>Bacteriovoracia</taxon>
        <taxon>Bacteriovoracales</taxon>
        <taxon>Halobacteriovoraceae</taxon>
        <taxon>Halobacteriovorax</taxon>
    </lineage>
</organism>
<dbReference type="Proteomes" id="UP000196531">
    <property type="component" value="Unassembled WGS sequence"/>
</dbReference>
<dbReference type="AlphaFoldDB" id="A0A1Y5F6G2"/>
<keyword evidence="1" id="KW-0732">Signal</keyword>
<proteinExistence type="predicted"/>
<feature type="chain" id="PRO_5013187096" description="Pentapeptide repeat-containing protein" evidence="1">
    <location>
        <begin position="18"/>
        <end position="172"/>
    </location>
</feature>
<dbReference type="InterPro" id="IPR001646">
    <property type="entry name" value="5peptide_repeat"/>
</dbReference>
<dbReference type="Pfam" id="PF00805">
    <property type="entry name" value="Pentapeptide"/>
    <property type="match status" value="1"/>
</dbReference>
<gene>
    <name evidence="2" type="ORF">A9Q84_20210</name>
</gene>
<feature type="signal peptide" evidence="1">
    <location>
        <begin position="1"/>
        <end position="17"/>
    </location>
</feature>
<evidence type="ECO:0000313" key="3">
    <source>
        <dbReference type="Proteomes" id="UP000196531"/>
    </source>
</evidence>
<accession>A0A1Y5F6G2</accession>
<evidence type="ECO:0008006" key="4">
    <source>
        <dbReference type="Google" id="ProtNLM"/>
    </source>
</evidence>
<protein>
    <recommendedName>
        <fullName evidence="4">Pentapeptide repeat-containing protein</fullName>
    </recommendedName>
</protein>
<evidence type="ECO:0000256" key="1">
    <source>
        <dbReference type="SAM" id="SignalP"/>
    </source>
</evidence>
<dbReference type="SUPFAM" id="SSF141571">
    <property type="entry name" value="Pentapeptide repeat-like"/>
    <property type="match status" value="1"/>
</dbReference>
<dbReference type="EMBL" id="MAAO01000016">
    <property type="protein sequence ID" value="OUR92840.1"/>
    <property type="molecule type" value="Genomic_DNA"/>
</dbReference>
<reference evidence="3" key="1">
    <citation type="journal article" date="2017" name="Proc. Natl. Acad. Sci. U.S.A.">
        <title>Simulation of Deepwater Horizon oil plume reveals substrate specialization within a complex community of hydrocarbon-degraders.</title>
        <authorList>
            <person name="Hu P."/>
            <person name="Dubinsky E.A."/>
            <person name="Probst A.J."/>
            <person name="Wang J."/>
            <person name="Sieber C.M.K."/>
            <person name="Tom L.M."/>
            <person name="Gardinali P."/>
            <person name="Banfield J.F."/>
            <person name="Atlas R.M."/>
            <person name="Andersen G.L."/>
        </authorList>
    </citation>
    <scope>NUCLEOTIDE SEQUENCE [LARGE SCALE GENOMIC DNA]</scope>
</reference>